<evidence type="ECO:0000256" key="2">
    <source>
        <dbReference type="ARBA" id="ARBA00004123"/>
    </source>
</evidence>
<dbReference type="FunFam" id="3.30.160.60:FF:000557">
    <property type="entry name" value="zinc finger and SCAN domain-containing protein 29"/>
    <property type="match status" value="1"/>
</dbReference>
<dbReference type="GO" id="GO:0004984">
    <property type="term" value="F:olfactory receptor activity"/>
    <property type="evidence" value="ECO:0007669"/>
    <property type="project" value="InterPro"/>
</dbReference>
<evidence type="ECO:0000256" key="3">
    <source>
        <dbReference type="ARBA" id="ARBA00004141"/>
    </source>
</evidence>
<keyword evidence="12 23" id="KW-1133">Transmembrane helix</keyword>
<feature type="transmembrane region" description="Helical" evidence="23">
    <location>
        <begin position="1123"/>
        <end position="1141"/>
    </location>
</feature>
<feature type="transmembrane region" description="Helical" evidence="23">
    <location>
        <begin position="367"/>
        <end position="388"/>
    </location>
</feature>
<evidence type="ECO:0000259" key="26">
    <source>
        <dbReference type="PROSITE" id="PS50805"/>
    </source>
</evidence>
<dbReference type="FunFam" id="3.30.160.60:FF:001635">
    <property type="entry name" value="Zinc finger protein 317"/>
    <property type="match status" value="1"/>
</dbReference>
<evidence type="ECO:0000259" key="24">
    <source>
        <dbReference type="PROSITE" id="PS50157"/>
    </source>
</evidence>
<dbReference type="PROSITE" id="PS50805">
    <property type="entry name" value="KRAB"/>
    <property type="match status" value="1"/>
</dbReference>
<dbReference type="GO" id="GO:0000122">
    <property type="term" value="P:negative regulation of transcription by RNA polymerase II"/>
    <property type="evidence" value="ECO:0007669"/>
    <property type="project" value="UniProtKB-ARBA"/>
</dbReference>
<feature type="transmembrane region" description="Helical" evidence="23">
    <location>
        <begin position="26"/>
        <end position="48"/>
    </location>
</feature>
<evidence type="ECO:0000256" key="14">
    <source>
        <dbReference type="ARBA" id="ARBA00023040"/>
    </source>
</evidence>
<keyword evidence="5" id="KW-0716">Sensory transduction</keyword>
<dbReference type="FunFam" id="3.30.160.60:FF:000361">
    <property type="entry name" value="Zinc finger protein 658"/>
    <property type="match status" value="1"/>
</dbReference>
<feature type="transmembrane region" description="Helical" evidence="23">
    <location>
        <begin position="196"/>
        <end position="218"/>
    </location>
</feature>
<evidence type="ECO:0000313" key="28">
    <source>
        <dbReference type="Proteomes" id="UP000011518"/>
    </source>
</evidence>
<dbReference type="PROSITE" id="PS50157">
    <property type="entry name" value="ZINC_FINGER_C2H2_2"/>
    <property type="match status" value="13"/>
</dbReference>
<dbReference type="InterPro" id="IPR036051">
    <property type="entry name" value="KRAB_dom_sf"/>
</dbReference>
<evidence type="ECO:0000256" key="6">
    <source>
        <dbReference type="ARBA" id="ARBA00022692"/>
    </source>
</evidence>
<dbReference type="FunFam" id="3.30.160.60:FF:001465">
    <property type="entry name" value="Zinc finger protein 560"/>
    <property type="match status" value="1"/>
</dbReference>
<feature type="transmembrane region" description="Helical" evidence="23">
    <location>
        <begin position="101"/>
        <end position="120"/>
    </location>
</feature>
<dbReference type="FunFam" id="3.30.160.60:FF:000641">
    <property type="entry name" value="zinc finger protein 317 isoform X2"/>
    <property type="match status" value="2"/>
</dbReference>
<feature type="domain" description="C2H2-type" evidence="24">
    <location>
        <begin position="700"/>
        <end position="727"/>
    </location>
</feature>
<keyword evidence="13" id="KW-0805">Transcription regulation</keyword>
<evidence type="ECO:0000256" key="18">
    <source>
        <dbReference type="ARBA" id="ARBA00023170"/>
    </source>
</evidence>
<dbReference type="Pfam" id="PF13853">
    <property type="entry name" value="7tm_4"/>
    <property type="match status" value="2"/>
</dbReference>
<dbReference type="FunFam" id="3.30.160.60:FF:000016">
    <property type="entry name" value="zinc finger protein 37 homolog"/>
    <property type="match status" value="1"/>
</dbReference>
<dbReference type="SMART" id="SM00355">
    <property type="entry name" value="ZnF_C2H2"/>
    <property type="match status" value="13"/>
</dbReference>
<keyword evidence="11" id="KW-0862">Zinc</keyword>
<dbReference type="FunFam" id="3.30.160.60:FF:001899">
    <property type="entry name" value="Zinc finger protein 317"/>
    <property type="match status" value="1"/>
</dbReference>
<dbReference type="CDD" id="cd15234">
    <property type="entry name" value="7tmA_OR7-like"/>
    <property type="match status" value="1"/>
</dbReference>
<feature type="transmembrane region" description="Helical" evidence="23">
    <location>
        <begin position="60"/>
        <end position="81"/>
    </location>
</feature>
<keyword evidence="10 21" id="KW-0863">Zinc-finger</keyword>
<dbReference type="GO" id="GO:0005634">
    <property type="term" value="C:nucleus"/>
    <property type="evidence" value="ECO:0007669"/>
    <property type="project" value="UniProtKB-SubCell"/>
</dbReference>
<dbReference type="EMBL" id="KB320941">
    <property type="protein sequence ID" value="ELW54127.1"/>
    <property type="molecule type" value="Genomic_DNA"/>
</dbReference>
<dbReference type="GO" id="GO:0016020">
    <property type="term" value="C:membrane"/>
    <property type="evidence" value="ECO:0007669"/>
    <property type="project" value="UniProtKB-SubCell"/>
</dbReference>
<feature type="transmembrane region" description="Helical" evidence="23">
    <location>
        <begin position="140"/>
        <end position="164"/>
    </location>
</feature>
<evidence type="ECO:0000256" key="11">
    <source>
        <dbReference type="ARBA" id="ARBA00022833"/>
    </source>
</evidence>
<keyword evidence="8" id="KW-0552">Olfaction</keyword>
<dbReference type="PROSITE" id="PS00237">
    <property type="entry name" value="G_PROTEIN_RECEP_F1_1"/>
    <property type="match status" value="1"/>
</dbReference>
<keyword evidence="15" id="KW-0238">DNA-binding</keyword>
<dbReference type="FunFam" id="3.30.160.60:FF:001014">
    <property type="entry name" value="Zinc finger protein 597"/>
    <property type="match status" value="1"/>
</dbReference>
<dbReference type="SUPFAM" id="SSF57667">
    <property type="entry name" value="beta-beta-alpha zinc fingers"/>
    <property type="match status" value="8"/>
</dbReference>
<feature type="transmembrane region" description="Helical" evidence="23">
    <location>
        <begin position="1047"/>
        <end position="1070"/>
    </location>
</feature>
<feature type="domain" description="G-protein coupled receptors family 1 profile" evidence="25">
    <location>
        <begin position="1062"/>
        <end position="1311"/>
    </location>
</feature>
<feature type="domain" description="C2H2-type" evidence="24">
    <location>
        <begin position="952"/>
        <end position="979"/>
    </location>
</feature>
<evidence type="ECO:0000256" key="9">
    <source>
        <dbReference type="ARBA" id="ARBA00022737"/>
    </source>
</evidence>
<dbReference type="InterPro" id="IPR000725">
    <property type="entry name" value="Olfact_rcpt"/>
</dbReference>
<keyword evidence="6 22" id="KW-0812">Transmembrane</keyword>
<feature type="domain" description="C2H2-type" evidence="24">
    <location>
        <begin position="868"/>
        <end position="895"/>
    </location>
</feature>
<evidence type="ECO:0000256" key="13">
    <source>
        <dbReference type="ARBA" id="ARBA00023015"/>
    </source>
</evidence>
<sequence>MAPINQTEVSEFFLLKLTDDPTLQPVLFSLFLSIYLVTILGNLLILLAVSSDSHLHTPMFFFLSNLAFTDIWMSTTTIPKMLVCIQTQNQSITYTGCLTQLYFVLFFAALENFLLTVMAYDRYVAICHPLRYMVIMNPQLCALLSLVSLFLSCVIALLHCLMVLRLSTNNMAPINQTEVSEFFLLKLTDDPTLQPVLFSLFLSIYLVTILGNLLILLAVSSDSHLHTPMFFFLSNLAFTDIWISTTTIPKMLLCIQTQNQSITYTGCLTQLYFFLFFGTLENFLLTVMAYDRYVAICHPLRYMVVMNPQLCALLSLVSLFVSCVIALLYSLMVLRLSFCTDLEISLFFCGLAQIMKIACSDTLINNIVINIVALAFCGVCISGIIASYTKIVLSVLKIPSAGGKFINNVDPRNQTSPSELFLMDMTEHPELQPLLFSVFLSMYLVTVLGNLLIILAINSDSHLHTPTYTKISGPLKESVTFQDIAVDFTDKEWPLLDSSQRKLYKDVMLENYSNLTSLGYQVGKPSLISHLEQEEELRTEERGVHRGPCTDWETPSKTKWSILMEDIFGKETSSGVTMDRARHGEKPTEYSHLFEVFSMGTHLTQPMGRHTGKRPYHRRDYGVAFKSKPHLTQHVSMYDGRKMHECHQCQKAFTTSASLTRHRRIHTGEKPYECNDCGKAFNDPSALRSHARTHLKEKPFDCSQCGNAFRTLSALKIHMRVHTGERPYKCDQCGKAYGRSCHLIAHKRTHTGERPYECHDCGKAFQHPSHLKEHVRNHTGEKPYECTQCGKAFRWKSNFNLHKKNHMVEKTYECKECGKSFGDLLSRRKHMRIHIVKKPVECRQCGKAFRNQSILKTHMNSHTGEKPYGCDLCGKAFSASSNLTAHRKIHTQERRYECAACGKVFGDYLSRRRHMSIHLVKKRVECRQCGKAFRNQSTLKTHMRSHTGEKPYECDHCGKAFSIGSNLNVHRRIHTGEKPYECLACGKAFSDHSSLRSHMKTHRGEKLFVSSIWKRLQYTSSMEEGNHTGVLEFILLGLSEDPELQPLIFGLFLSMYLVTVLGNLLIILAISSDSHLHTPMYFFLSNLSLVDICFSSTIVPKMLVNIQTENKAISYMDCLTQVYFSMFFPILDTLLLTAMAYDRFVAICHPLHYMVIMNPRLCGLLVFITWFTGVMTSLLHISLTMYLTFCKDLEIPHFFCELTQILKLACSDTFLNNTLIYFMTGMLGVFPLLGILFSYSRIASSIRKMPSSGGKQKAFSTCGSHLSVVSLFYGTGVGVHFTSVVTHSPQKTSVASVMYTVVTPMLNPFIYSLRNKDVKGALGRLLSRAASCL</sequence>
<dbReference type="InterPro" id="IPR036236">
    <property type="entry name" value="Znf_C2H2_sf"/>
</dbReference>
<feature type="domain" description="C2H2-type" evidence="24">
    <location>
        <begin position="840"/>
        <end position="867"/>
    </location>
</feature>
<dbReference type="Gene3D" id="6.10.140.140">
    <property type="match status" value="1"/>
</dbReference>
<keyword evidence="20" id="KW-0539">Nucleus</keyword>
<dbReference type="FunFam" id="3.30.160.60:FF:000352">
    <property type="entry name" value="zinc finger protein 3 homolog"/>
    <property type="match status" value="1"/>
</dbReference>
<dbReference type="InParanoid" id="L9JY95"/>
<dbReference type="SMART" id="SM00349">
    <property type="entry name" value="KRAB"/>
    <property type="match status" value="1"/>
</dbReference>
<evidence type="ECO:0000256" key="20">
    <source>
        <dbReference type="ARBA" id="ARBA00023242"/>
    </source>
</evidence>
<gene>
    <name evidence="27" type="ORF">TREES_T100001875</name>
</gene>
<feature type="transmembrane region" description="Helical" evidence="23">
    <location>
        <begin position="310"/>
        <end position="332"/>
    </location>
</feature>
<comment type="similarity">
    <text evidence="22">Belongs to the G-protein coupled receptor 1 family.</text>
</comment>
<dbReference type="FunFam" id="3.30.160.60:FF:001074">
    <property type="entry name" value="zinc finger protein 317"/>
    <property type="match status" value="1"/>
</dbReference>
<dbReference type="PRINTS" id="PR00245">
    <property type="entry name" value="OLFACTORYR"/>
</dbReference>
<dbReference type="SUPFAM" id="SSF109640">
    <property type="entry name" value="KRAB domain (Kruppel-associated box)"/>
    <property type="match status" value="1"/>
</dbReference>
<name>L9JY95_TUPCH</name>
<dbReference type="PROSITE" id="PS50262">
    <property type="entry name" value="G_PROTEIN_RECEP_F1_2"/>
    <property type="match status" value="3"/>
</dbReference>
<feature type="domain" description="C2H2-type" evidence="24">
    <location>
        <begin position="784"/>
        <end position="811"/>
    </location>
</feature>
<feature type="domain" description="C2H2-type" evidence="24">
    <location>
        <begin position="896"/>
        <end position="923"/>
    </location>
</feature>
<dbReference type="PRINTS" id="PR00237">
    <property type="entry name" value="GPCRRHODOPSN"/>
</dbReference>
<feature type="domain" description="G-protein coupled receptors family 1 profile" evidence="25">
    <location>
        <begin position="211"/>
        <end position="397"/>
    </location>
</feature>
<evidence type="ECO:0000256" key="8">
    <source>
        <dbReference type="ARBA" id="ARBA00022725"/>
    </source>
</evidence>
<dbReference type="STRING" id="246437.L9JY95"/>
<dbReference type="InterPro" id="IPR017452">
    <property type="entry name" value="GPCR_Rhodpsn_7TM"/>
</dbReference>
<evidence type="ECO:0000256" key="10">
    <source>
        <dbReference type="ARBA" id="ARBA00022771"/>
    </source>
</evidence>
<organism evidence="27 28">
    <name type="scientific">Tupaia chinensis</name>
    <name type="common">Chinese tree shrew</name>
    <name type="synonym">Tupaia belangeri chinensis</name>
    <dbReference type="NCBI Taxonomy" id="246437"/>
    <lineage>
        <taxon>Eukaryota</taxon>
        <taxon>Metazoa</taxon>
        <taxon>Chordata</taxon>
        <taxon>Craniata</taxon>
        <taxon>Vertebrata</taxon>
        <taxon>Euteleostomi</taxon>
        <taxon>Mammalia</taxon>
        <taxon>Eutheria</taxon>
        <taxon>Euarchontoglires</taxon>
        <taxon>Scandentia</taxon>
        <taxon>Tupaiidae</taxon>
        <taxon>Tupaia</taxon>
    </lineage>
</organism>
<reference evidence="28" key="2">
    <citation type="journal article" date="2013" name="Nat. Commun.">
        <title>Genome of the Chinese tree shrew.</title>
        <authorList>
            <person name="Fan Y."/>
            <person name="Huang Z.Y."/>
            <person name="Cao C.C."/>
            <person name="Chen C.S."/>
            <person name="Chen Y.X."/>
            <person name="Fan D.D."/>
            <person name="He J."/>
            <person name="Hou H.L."/>
            <person name="Hu L."/>
            <person name="Hu X.T."/>
            <person name="Jiang X.T."/>
            <person name="Lai R."/>
            <person name="Lang Y.S."/>
            <person name="Liang B."/>
            <person name="Liao S.G."/>
            <person name="Mu D."/>
            <person name="Ma Y.Y."/>
            <person name="Niu Y.Y."/>
            <person name="Sun X.Q."/>
            <person name="Xia J.Q."/>
            <person name="Xiao J."/>
            <person name="Xiong Z.Q."/>
            <person name="Xu L."/>
            <person name="Yang L."/>
            <person name="Zhang Y."/>
            <person name="Zhao W."/>
            <person name="Zhao X.D."/>
            <person name="Zheng Y.T."/>
            <person name="Zhou J.M."/>
            <person name="Zhu Y.B."/>
            <person name="Zhang G.J."/>
            <person name="Wang J."/>
            <person name="Yao Y.G."/>
        </authorList>
    </citation>
    <scope>NUCLEOTIDE SEQUENCE [LARGE SCALE GENOMIC DNA]</scope>
</reference>
<feature type="domain" description="C2H2-type" evidence="24">
    <location>
        <begin position="728"/>
        <end position="755"/>
    </location>
</feature>
<evidence type="ECO:0000256" key="7">
    <source>
        <dbReference type="ARBA" id="ARBA00022723"/>
    </source>
</evidence>
<evidence type="ECO:0000256" key="4">
    <source>
        <dbReference type="ARBA" id="ARBA00006991"/>
    </source>
</evidence>
<feature type="domain" description="C2H2-type" evidence="24">
    <location>
        <begin position="924"/>
        <end position="951"/>
    </location>
</feature>
<dbReference type="FunFam" id="1.20.1070.10:FF:000453">
    <property type="entry name" value="Olfactory receptor"/>
    <property type="match status" value="1"/>
</dbReference>
<keyword evidence="17" id="KW-0804">Transcription</keyword>
<keyword evidence="16 23" id="KW-0472">Membrane</keyword>
<dbReference type="SMR" id="L9JY95"/>
<dbReference type="CDD" id="cd07765">
    <property type="entry name" value="KRAB_A-box"/>
    <property type="match status" value="1"/>
</dbReference>
<dbReference type="Proteomes" id="UP000011518">
    <property type="component" value="Unassembled WGS sequence"/>
</dbReference>
<dbReference type="Gene3D" id="3.30.160.60">
    <property type="entry name" value="Classic Zinc Finger"/>
    <property type="match status" value="13"/>
</dbReference>
<proteinExistence type="inferred from homology"/>
<protein>
    <submittedName>
        <fullName evidence="27">Zinc finger protein 317</fullName>
    </submittedName>
</protein>
<dbReference type="GO" id="GO:0004930">
    <property type="term" value="F:G protein-coupled receptor activity"/>
    <property type="evidence" value="ECO:0007669"/>
    <property type="project" value="UniProtKB-KW"/>
</dbReference>
<evidence type="ECO:0000259" key="25">
    <source>
        <dbReference type="PROSITE" id="PS50262"/>
    </source>
</evidence>
<dbReference type="InterPro" id="IPR013087">
    <property type="entry name" value="Znf_C2H2_type"/>
</dbReference>
<feature type="domain" description="C2H2-type" evidence="24">
    <location>
        <begin position="756"/>
        <end position="783"/>
    </location>
</feature>
<feature type="domain" description="C2H2-type" evidence="24">
    <location>
        <begin position="812"/>
        <end position="839"/>
    </location>
</feature>
<dbReference type="GO" id="GO:0008270">
    <property type="term" value="F:zinc ion binding"/>
    <property type="evidence" value="ECO:0007669"/>
    <property type="project" value="UniProtKB-KW"/>
</dbReference>
<evidence type="ECO:0000256" key="12">
    <source>
        <dbReference type="ARBA" id="ARBA00022989"/>
    </source>
</evidence>
<dbReference type="FunFam" id="1.20.1070.10:FF:000009">
    <property type="entry name" value="Olfactory receptor"/>
    <property type="match status" value="2"/>
</dbReference>
<reference evidence="28" key="1">
    <citation type="submission" date="2012-07" db="EMBL/GenBank/DDBJ databases">
        <title>Genome of the Chinese tree shrew, a rising model animal genetically related to primates.</title>
        <authorList>
            <person name="Zhang G."/>
            <person name="Fan Y."/>
            <person name="Yao Y."/>
            <person name="Huang Z."/>
        </authorList>
    </citation>
    <scope>NUCLEOTIDE SEQUENCE [LARGE SCALE GENOMIC DNA]</scope>
</reference>
<feature type="transmembrane region" description="Helical" evidence="23">
    <location>
        <begin position="434"/>
        <end position="457"/>
    </location>
</feature>
<dbReference type="Pfam" id="PF01352">
    <property type="entry name" value="KRAB"/>
    <property type="match status" value="1"/>
</dbReference>
<accession>L9JY95</accession>
<keyword evidence="7" id="KW-0479">Metal-binding</keyword>
<evidence type="ECO:0000256" key="15">
    <source>
        <dbReference type="ARBA" id="ARBA00023125"/>
    </source>
</evidence>
<dbReference type="InterPro" id="IPR000276">
    <property type="entry name" value="GPCR_Rhodpsn"/>
</dbReference>
<evidence type="ECO:0000256" key="16">
    <source>
        <dbReference type="ARBA" id="ARBA00023136"/>
    </source>
</evidence>
<dbReference type="Gene3D" id="1.20.1070.10">
    <property type="entry name" value="Rhodopsin 7-helix transmembrane proteins"/>
    <property type="match status" value="3"/>
</dbReference>
<feature type="domain" description="C2H2-type" evidence="24">
    <location>
        <begin position="980"/>
        <end position="1007"/>
    </location>
</feature>
<feature type="transmembrane region" description="Helical" evidence="23">
    <location>
        <begin position="230"/>
        <end position="251"/>
    </location>
</feature>
<feature type="domain" description="C2H2-type" evidence="24">
    <location>
        <begin position="672"/>
        <end position="699"/>
    </location>
</feature>
<evidence type="ECO:0000256" key="19">
    <source>
        <dbReference type="ARBA" id="ARBA00023224"/>
    </source>
</evidence>
<evidence type="ECO:0000256" key="22">
    <source>
        <dbReference type="RuleBase" id="RU000688"/>
    </source>
</evidence>
<feature type="domain" description="KRAB" evidence="26">
    <location>
        <begin position="479"/>
        <end position="550"/>
    </location>
</feature>
<dbReference type="GO" id="GO:1990837">
    <property type="term" value="F:sequence-specific double-stranded DNA binding"/>
    <property type="evidence" value="ECO:0007669"/>
    <property type="project" value="UniProtKB-ARBA"/>
</dbReference>
<keyword evidence="9" id="KW-0677">Repeat</keyword>
<keyword evidence="28" id="KW-1185">Reference proteome</keyword>
<dbReference type="eggNOG" id="KOG1721">
    <property type="taxonomic scope" value="Eukaryota"/>
</dbReference>
<feature type="transmembrane region" description="Helical" evidence="23">
    <location>
        <begin position="1161"/>
        <end position="1183"/>
    </location>
</feature>
<dbReference type="SUPFAM" id="SSF81321">
    <property type="entry name" value="Family A G protein-coupled receptor-like"/>
    <property type="match status" value="4"/>
</dbReference>
<feature type="domain" description="G-protein coupled receptors family 1 profile" evidence="25">
    <location>
        <begin position="41"/>
        <end position="215"/>
    </location>
</feature>
<dbReference type="FunFam" id="3.30.160.60:FF:000171">
    <property type="entry name" value="Zinc finger protein 26"/>
    <property type="match status" value="2"/>
</dbReference>
<feature type="transmembrane region" description="Helical" evidence="23">
    <location>
        <begin position="1219"/>
        <end position="1239"/>
    </location>
</feature>
<feature type="domain" description="C2H2-type" evidence="24">
    <location>
        <begin position="644"/>
        <end position="671"/>
    </location>
</feature>
<dbReference type="Pfam" id="PF00001">
    <property type="entry name" value="7tm_1"/>
    <property type="match status" value="1"/>
</dbReference>
<feature type="transmembrane region" description="Helical" evidence="23">
    <location>
        <begin position="1082"/>
        <end position="1103"/>
    </location>
</feature>
<dbReference type="PROSITE" id="PS00028">
    <property type="entry name" value="ZINC_FINGER_C2H2_1"/>
    <property type="match status" value="13"/>
</dbReference>
<comment type="similarity">
    <text evidence="4">Belongs to the krueppel C2H2-type zinc-finger protein family.</text>
</comment>
<dbReference type="InterPro" id="IPR001909">
    <property type="entry name" value="KRAB"/>
</dbReference>
<comment type="function">
    <text evidence="1">May be involved in transcriptional regulation.</text>
</comment>
<dbReference type="Pfam" id="PF00096">
    <property type="entry name" value="zf-C2H2"/>
    <property type="match status" value="12"/>
</dbReference>
<keyword evidence="18 22" id="KW-0675">Receptor</keyword>
<comment type="subcellular location">
    <subcellularLocation>
        <location evidence="3">Membrane</location>
        <topology evidence="3">Multi-pass membrane protein</topology>
    </subcellularLocation>
    <subcellularLocation>
        <location evidence="2">Nucleus</location>
    </subcellularLocation>
</comment>
<dbReference type="PANTHER" id="PTHR48001">
    <property type="entry name" value="OLFACTORY RECEPTOR"/>
    <property type="match status" value="1"/>
</dbReference>
<evidence type="ECO:0000256" key="17">
    <source>
        <dbReference type="ARBA" id="ARBA00023163"/>
    </source>
</evidence>
<evidence type="ECO:0000256" key="1">
    <source>
        <dbReference type="ARBA" id="ARBA00003767"/>
    </source>
</evidence>
<feature type="transmembrane region" description="Helical" evidence="23">
    <location>
        <begin position="271"/>
        <end position="290"/>
    </location>
</feature>
<keyword evidence="19 22" id="KW-0807">Transducer</keyword>
<keyword evidence="14 22" id="KW-0297">G-protein coupled receptor</keyword>
<evidence type="ECO:0000256" key="21">
    <source>
        <dbReference type="PROSITE-ProRule" id="PRU00042"/>
    </source>
</evidence>
<evidence type="ECO:0000256" key="5">
    <source>
        <dbReference type="ARBA" id="ARBA00022606"/>
    </source>
</evidence>
<evidence type="ECO:0000313" key="27">
    <source>
        <dbReference type="EMBL" id="ELW54127.1"/>
    </source>
</evidence>
<evidence type="ECO:0000256" key="23">
    <source>
        <dbReference type="SAM" id="Phobius"/>
    </source>
</evidence>